<evidence type="ECO:0000256" key="7">
    <source>
        <dbReference type="ARBA" id="ARBA00022679"/>
    </source>
</evidence>
<dbReference type="GO" id="GO:0006488">
    <property type="term" value="P:dolichol-linked oligosaccharide biosynthetic process"/>
    <property type="evidence" value="ECO:0007669"/>
    <property type="project" value="InterPro"/>
</dbReference>
<evidence type="ECO:0000256" key="12">
    <source>
        <dbReference type="ARBA" id="ARBA00032069"/>
    </source>
</evidence>
<keyword evidence="8 16" id="KW-0812">Transmembrane</keyword>
<evidence type="ECO:0000313" key="18">
    <source>
        <dbReference type="Proteomes" id="UP000775872"/>
    </source>
</evidence>
<evidence type="ECO:0000256" key="16">
    <source>
        <dbReference type="SAM" id="Phobius"/>
    </source>
</evidence>
<reference evidence="17 18" key="2">
    <citation type="submission" date="2021-10" db="EMBL/GenBank/DDBJ databases">
        <authorList>
            <person name="Piombo E."/>
        </authorList>
    </citation>
    <scope>NUCLEOTIDE SEQUENCE [LARGE SCALE GENOMIC DNA]</scope>
</reference>
<dbReference type="AlphaFoldDB" id="A0A9N9Z7E6"/>
<keyword evidence="18" id="KW-1185">Reference proteome</keyword>
<evidence type="ECO:0000256" key="15">
    <source>
        <dbReference type="SAM" id="MobiDB-lite"/>
    </source>
</evidence>
<evidence type="ECO:0000256" key="8">
    <source>
        <dbReference type="ARBA" id="ARBA00022692"/>
    </source>
</evidence>
<feature type="transmembrane region" description="Helical" evidence="16">
    <location>
        <begin position="543"/>
        <end position="561"/>
    </location>
</feature>
<organism evidence="17 18">
    <name type="scientific">Clonostachys solani</name>
    <dbReference type="NCBI Taxonomy" id="160281"/>
    <lineage>
        <taxon>Eukaryota</taxon>
        <taxon>Fungi</taxon>
        <taxon>Dikarya</taxon>
        <taxon>Ascomycota</taxon>
        <taxon>Pezizomycotina</taxon>
        <taxon>Sordariomycetes</taxon>
        <taxon>Hypocreomycetidae</taxon>
        <taxon>Hypocreales</taxon>
        <taxon>Bionectriaceae</taxon>
        <taxon>Clonostachys</taxon>
    </lineage>
</organism>
<dbReference type="PANTHER" id="PTHR12989:SF10">
    <property type="entry name" value="DOL-P-GLC:GLC(2)MAN(9)GLCNAC(2)-PP-DOL ALPHA-1,2-GLUCOSYLTRANSFERASE-RELATED"/>
    <property type="match status" value="1"/>
</dbReference>
<evidence type="ECO:0000256" key="9">
    <source>
        <dbReference type="ARBA" id="ARBA00022824"/>
    </source>
</evidence>
<dbReference type="GO" id="GO:0005789">
    <property type="term" value="C:endoplasmic reticulum membrane"/>
    <property type="evidence" value="ECO:0007669"/>
    <property type="project" value="UniProtKB-SubCell"/>
</dbReference>
<keyword evidence="9" id="KW-0256">Endoplasmic reticulum</keyword>
<evidence type="ECO:0000256" key="1">
    <source>
        <dbReference type="ARBA" id="ARBA00004477"/>
    </source>
</evidence>
<dbReference type="OrthoDB" id="4769at2759"/>
<feature type="non-terminal residue" evidence="17">
    <location>
        <position position="1"/>
    </location>
</feature>
<feature type="transmembrane region" description="Helical" evidence="16">
    <location>
        <begin position="710"/>
        <end position="729"/>
    </location>
</feature>
<evidence type="ECO:0000256" key="4">
    <source>
        <dbReference type="ARBA" id="ARBA00011967"/>
    </source>
</evidence>
<evidence type="ECO:0000256" key="3">
    <source>
        <dbReference type="ARBA" id="ARBA00010600"/>
    </source>
</evidence>
<comment type="catalytic activity">
    <reaction evidence="14">
        <text>an alpha-D-Glc-(1-&gt;3)-alpha-D-Glc-(1-&gt;3)-alpha-D-Man-(1-&gt;2)-alpha-D-Man-(1-&gt;2)-alpha-D-Man-(1-&gt;3)-[alpha-D-Man-(1-&gt;2)-alpha-D-Man-(1-&gt;3)-[alpha-D-Man-(1-&gt;2)-alpha-D-Man-(1-&gt;6)]-alpha-D-Man-(1-&gt;6)]-beta-D-Man-(1-&gt;4)-beta-D-GlcNAc-(1-&gt;4)-alpha-D-GlcNAc-diphospho-di-trans,poly-cis-dolichol + a di-trans,poly-cis-dolichyl beta-D-glucosyl phosphate = a alpha-D-Glc-(1-&gt;2)-alpha-D-Glc-(1-&gt;3)-alpha-D-Glc-(1-&gt;3)-alpha-D-Man-(1-&gt;2)-alpha-D-Man-(1-&gt;2)-alpha-D-Man-(1-&gt;3)-[alpha-D-Man-(1-&gt;2)-alpha-D-Man-(1-&gt;3)-[alpha-D-Man-(1-&gt;2)-alpha-D-Man-(1-&gt;6)]-alpha-D-Man-(1-&gt;6)]-beta-D-Man-(1-&gt;4)-beta-D-GlcNAc-(1-&gt;4)-alpha-D-GlcNAc-diphospho-di-trans,poly-cis-dolichol + a di-trans,poly-cis-dolichyl phosphate + H(+)</text>
        <dbReference type="Rhea" id="RHEA:29543"/>
        <dbReference type="Rhea" id="RHEA-COMP:19498"/>
        <dbReference type="Rhea" id="RHEA-COMP:19502"/>
        <dbReference type="Rhea" id="RHEA-COMP:19512"/>
        <dbReference type="Rhea" id="RHEA-COMP:19522"/>
        <dbReference type="ChEBI" id="CHEBI:15378"/>
        <dbReference type="ChEBI" id="CHEBI:57525"/>
        <dbReference type="ChEBI" id="CHEBI:57683"/>
        <dbReference type="ChEBI" id="CHEBI:132522"/>
        <dbReference type="ChEBI" id="CHEBI:132523"/>
        <dbReference type="EC" id="2.4.1.256"/>
    </reaction>
    <physiologicalReaction direction="left-to-right" evidence="14">
        <dbReference type="Rhea" id="RHEA:29544"/>
    </physiologicalReaction>
</comment>
<reference evidence="18" key="1">
    <citation type="submission" date="2019-06" db="EMBL/GenBank/DDBJ databases">
        <authorList>
            <person name="Broberg M."/>
        </authorList>
    </citation>
    <scope>NUCLEOTIDE SEQUENCE [LARGE SCALE GENOMIC DNA]</scope>
</reference>
<keyword evidence="11 16" id="KW-0472">Membrane</keyword>
<evidence type="ECO:0000256" key="14">
    <source>
        <dbReference type="ARBA" id="ARBA00048064"/>
    </source>
</evidence>
<evidence type="ECO:0000256" key="11">
    <source>
        <dbReference type="ARBA" id="ARBA00023136"/>
    </source>
</evidence>
<feature type="transmembrane region" description="Helical" evidence="16">
    <location>
        <begin position="638"/>
        <end position="660"/>
    </location>
</feature>
<dbReference type="EC" id="2.4.1.256" evidence="4"/>
<comment type="caution">
    <text evidence="17">The sequence shown here is derived from an EMBL/GenBank/DDBJ whole genome shotgun (WGS) entry which is preliminary data.</text>
</comment>
<comment type="pathway">
    <text evidence="2">Protein modification; protein glycosylation.</text>
</comment>
<sequence>ASLGDDEKLLYVTELRHFLTFDLQCGTVSFPQPSLNRVIRSPDRTQADMESESETADGWIESWVSRPSSLQSARAIAISGVVMLLVALTRPPGRASTRWATVAPVCAAVAAQLWLHISSHYVPEPYLDEIFHIPQAQKYCQGRYTEWDDKLTTPPGLYVLSMLVTRNNPFAVLFAIYGCDARSLRAFNALALVALTYLAMFSRQQIEALLYQGNSGTRMGAKSQYAGHTALNIALFPLLFFFSGLYYTDLVSTAVVLAAFLNSLHRMGGDRTSFLSDICAVFLGILSLSMRQTNVFWIVAFIGSLEGIHAIKTLRPERVEQPVMTTLSEQVNFFAWRYSIGDIHDPPLYRAWPDDWLFSVLSILIAAVCNPVRVLRQVWPYIAVLLSFVAFVIWNGGVVLGDKSNHVATIHLAQMLYIWPFFAFFSLPLLLPYALYPLNIAWNLVFPRSESAHSRASRKDTDEGKKRGKGQDNAQPKSPKISAPLQFVSSLLSRFVVWPVYVIVTVITSLVVVRFNTIIHPFTLADNRHYMFYIFRYTIRRGAAIRLLLVAPYTLSRWMVWGTLAGSEAWPFTFISGDPDSPKPTNEPLFVNHPLWIRQDEKSKRQTNAQYPQASEKTQLEAEEAIANDPLAFSTESVLTSTAVVLLLASSLSLITAPLVEPRYFIIPWVMWRLMAPAWRLPTGGLFASVQPTGPVDKLLEFFRHYDLRLVLETVWFVAINVVTGYIFLFKPFQWKAEDGSLLDEGRWQRFMW</sequence>
<keyword evidence="6" id="KW-0328">Glycosyltransferase</keyword>
<protein>
    <recommendedName>
        <fullName evidence="5">Dol-P-Glc:Glc(2)Man(9)GlcNAc(2)-PP-Dol alpha-1,2-glucosyltransferase</fullName>
        <ecNumber evidence="4">2.4.1.256</ecNumber>
    </recommendedName>
    <alternativeName>
        <fullName evidence="12">Asparagine-linked glycosylation protein 10</fullName>
    </alternativeName>
</protein>
<keyword evidence="10 16" id="KW-1133">Transmembrane helix</keyword>
<dbReference type="PANTHER" id="PTHR12989">
    <property type="entry name" value="ALPHA-1,2-GLUCOSYLTRANSFERASE ALG10"/>
    <property type="match status" value="1"/>
</dbReference>
<gene>
    <name evidence="17" type="ORF">CSOL1703_00002248</name>
</gene>
<feature type="transmembrane region" description="Helical" evidence="16">
    <location>
        <begin position="233"/>
        <end position="261"/>
    </location>
</feature>
<feature type="transmembrane region" description="Helical" evidence="16">
    <location>
        <begin position="356"/>
        <end position="375"/>
    </location>
</feature>
<evidence type="ECO:0000313" key="17">
    <source>
        <dbReference type="EMBL" id="CAH0050278.1"/>
    </source>
</evidence>
<dbReference type="InterPro" id="IPR016900">
    <property type="entry name" value="Alg10"/>
</dbReference>
<evidence type="ECO:0000256" key="2">
    <source>
        <dbReference type="ARBA" id="ARBA00004922"/>
    </source>
</evidence>
<feature type="compositionally biased region" description="Basic and acidic residues" evidence="15">
    <location>
        <begin position="455"/>
        <end position="465"/>
    </location>
</feature>
<feature type="transmembrane region" description="Helical" evidence="16">
    <location>
        <begin position="412"/>
        <end position="436"/>
    </location>
</feature>
<evidence type="ECO:0000256" key="6">
    <source>
        <dbReference type="ARBA" id="ARBA00022676"/>
    </source>
</evidence>
<dbReference type="Proteomes" id="UP000775872">
    <property type="component" value="Unassembled WGS sequence"/>
</dbReference>
<proteinExistence type="inferred from homology"/>
<comment type="similarity">
    <text evidence="3">Belongs to the ALG10 glucosyltransferase family.</text>
</comment>
<feature type="transmembrane region" description="Helical" evidence="16">
    <location>
        <begin position="381"/>
        <end position="400"/>
    </location>
</feature>
<dbReference type="Pfam" id="PF04922">
    <property type="entry name" value="DIE2_ALG10"/>
    <property type="match status" value="1"/>
</dbReference>
<evidence type="ECO:0000256" key="13">
    <source>
        <dbReference type="ARBA" id="ARBA00044727"/>
    </source>
</evidence>
<accession>A0A9N9Z7E6</accession>
<feature type="transmembrane region" description="Helical" evidence="16">
    <location>
        <begin position="498"/>
        <end position="522"/>
    </location>
</feature>
<evidence type="ECO:0000256" key="10">
    <source>
        <dbReference type="ARBA" id="ARBA00022989"/>
    </source>
</evidence>
<dbReference type="EMBL" id="CABFOC020000035">
    <property type="protein sequence ID" value="CAH0050278.1"/>
    <property type="molecule type" value="Genomic_DNA"/>
</dbReference>
<comment type="subcellular location">
    <subcellularLocation>
        <location evidence="1">Endoplasmic reticulum membrane</location>
        <topology evidence="1">Multi-pass membrane protein</topology>
    </subcellularLocation>
</comment>
<name>A0A9N9Z7E6_9HYPO</name>
<keyword evidence="7" id="KW-0808">Transferase</keyword>
<comment type="function">
    <text evidence="13">Dol-P-Glc:Glc(2)Man(9)GlcNAc(2)-PP-Dol alpha-1,2-glucosyltransferase that operates in the biosynthetic pathway of dolichol-linked oligosaccharides, the glycan precursors employed in protein asparagine (N)-glycosylation. The assembly of dolichol-linked oligosaccharides begins on the cytosolic side of the endoplasmic reticulum membrane and finishes in its lumen. The sequential addition of sugars to dolichol pyrophosphate produces dolichol-linked oligosaccharides containing fourteen sugars, including two GlcNAcs, nine mannoses and three glucoses. Once assembled, the oligosaccharide is transferred from the lipid to nascent proteins by oligosaccharyltransferases. In the lumen of the endoplasmic reticulum, adds the third and last glucose residue from dolichyl phosphate glucose (Dol-P-Glc) onto the lipid-linked oligosaccharide intermediate Glc(2)Man(9)GlcNAc(2)-PP-Dol to produce Glc(3)Man(9)GlcNAc(2)-PP-Dol.</text>
</comment>
<dbReference type="GO" id="GO:0106073">
    <property type="term" value="F:dolichyl pyrophosphate Glc2Man9GlcNAc2 alpha-1,2-glucosyltransferase activity"/>
    <property type="evidence" value="ECO:0007669"/>
    <property type="project" value="UniProtKB-EC"/>
</dbReference>
<feature type="region of interest" description="Disordered" evidence="15">
    <location>
        <begin position="455"/>
        <end position="479"/>
    </location>
</feature>
<evidence type="ECO:0000256" key="5">
    <source>
        <dbReference type="ARBA" id="ARBA00018512"/>
    </source>
</evidence>